<evidence type="ECO:0000256" key="4">
    <source>
        <dbReference type="ARBA" id="ARBA00023002"/>
    </source>
</evidence>
<dbReference type="Proteomes" id="UP000245699">
    <property type="component" value="Unassembled WGS sequence"/>
</dbReference>
<dbReference type="OrthoDB" id="5365701at2759"/>
<dbReference type="SUPFAM" id="SSF53223">
    <property type="entry name" value="Aminoacid dehydrogenase-like, N-terminal domain"/>
    <property type="match status" value="1"/>
</dbReference>
<proteinExistence type="inferred from homology"/>
<feature type="binding site" evidence="6">
    <location>
        <position position="465"/>
    </location>
    <ligand>
        <name>(S)-malate</name>
        <dbReference type="ChEBI" id="CHEBI:15589"/>
    </ligand>
</feature>
<dbReference type="SMART" id="SM01274">
    <property type="entry name" value="malic"/>
    <property type="match status" value="1"/>
</dbReference>
<dbReference type="GO" id="GO:0004471">
    <property type="term" value="F:malate dehydrogenase (decarboxylating) (NAD+) activity"/>
    <property type="evidence" value="ECO:0007669"/>
    <property type="project" value="TreeGrafter"/>
</dbReference>
<dbReference type="InterPro" id="IPR001891">
    <property type="entry name" value="Malic_OxRdtase"/>
</dbReference>
<dbReference type="GO" id="GO:0046872">
    <property type="term" value="F:metal ion binding"/>
    <property type="evidence" value="ECO:0007669"/>
    <property type="project" value="UniProtKB-KW"/>
</dbReference>
<dbReference type="InterPro" id="IPR037062">
    <property type="entry name" value="Malic_N_dom_sf"/>
</dbReference>
<dbReference type="PRINTS" id="PR00072">
    <property type="entry name" value="MALOXRDTASE"/>
</dbReference>
<evidence type="ECO:0000256" key="5">
    <source>
        <dbReference type="PIRSR" id="PIRSR000106-1"/>
    </source>
</evidence>
<evidence type="ECO:0000256" key="3">
    <source>
        <dbReference type="ARBA" id="ARBA00022723"/>
    </source>
</evidence>
<dbReference type="STRING" id="61424.A0A2T9Y9C3"/>
<dbReference type="PROSITE" id="PS00331">
    <property type="entry name" value="MALIC_ENZYMES"/>
    <property type="match status" value="1"/>
</dbReference>
<feature type="binding site" evidence="6">
    <location>
        <position position="419"/>
    </location>
    <ligand>
        <name>(S)-malate</name>
        <dbReference type="ChEBI" id="CHEBI:15589"/>
    </ligand>
</feature>
<dbReference type="EMBL" id="MBFT01000338">
    <property type="protein sequence ID" value="PVU93003.1"/>
    <property type="molecule type" value="Genomic_DNA"/>
</dbReference>
<evidence type="ECO:0000313" key="12">
    <source>
        <dbReference type="EMBL" id="PVU93003.1"/>
    </source>
</evidence>
<dbReference type="InterPro" id="IPR015884">
    <property type="entry name" value="Malic_enzyme_CS"/>
</dbReference>
<evidence type="ECO:0000256" key="7">
    <source>
        <dbReference type="PIRSR" id="PIRSR000106-3"/>
    </source>
</evidence>
<feature type="binding site" evidence="6">
    <location>
        <position position="160"/>
    </location>
    <ligand>
        <name>(S)-malate</name>
        <dbReference type="ChEBI" id="CHEBI:15589"/>
    </ligand>
</feature>
<evidence type="ECO:0000256" key="8">
    <source>
        <dbReference type="RuleBase" id="RU003426"/>
    </source>
</evidence>
<dbReference type="InterPro" id="IPR012301">
    <property type="entry name" value="Malic_N_dom"/>
</dbReference>
<dbReference type="Pfam" id="PF00390">
    <property type="entry name" value="malic"/>
    <property type="match status" value="1"/>
</dbReference>
<dbReference type="Gene3D" id="3.40.50.10380">
    <property type="entry name" value="Malic enzyme, N-terminal domain"/>
    <property type="match status" value="1"/>
</dbReference>
<dbReference type="Gene3D" id="3.40.50.720">
    <property type="entry name" value="NAD(P)-binding Rossmann-like Domain"/>
    <property type="match status" value="1"/>
</dbReference>
<dbReference type="InterPro" id="IPR046346">
    <property type="entry name" value="Aminoacid_DH-like_N_sf"/>
</dbReference>
<sequence length="593" mass="65427">MYSKLKSLMSLNSSSIKGFASAIPKSTRGPLKLDGLMPTGVDTYKQLELKAINQLQKISSPVDKYMFLSMLRNNNPSLFYRIVLDNIREVAPIIYTPTIGHVCLAFSDLYPFMSPPGKVNGLYISLDQLDRIDEVIQNYKVAADSENNPPEISVITDGSRILGLGDLGVNGMGIPIGKLQLYVAGAGLNPKRCLPIVVDFGTDNEEFLKDPNYLGLRRKRPDDKTFYDGMEKVLSSLVKAFPKMFIQFEDFSTDHAFGLLEKYRYKLTCFNDDIQGTGAVIMSGFMKAISLSGIPAENHRILFCGAGSAGIGVADKLIDCLVIYHGMTTEQARKLFWLVDSKGLITSNRGDKLSSHKEPYARHDNGNAQCKDLLEAVNFVKPTVLIGLSTVKGQFSNQILTRLSEINSKNRPIVFPLSNPETKAECTFEEAMVATQNRVLFASGTAFPPYKIPGTNDIRIPGQGNNMYVFPAIGLGAVLAKPKYITDTIICAVSKALSDSLTESEIEAGDLYPRIERLREVSAELTAAFIHQSVAEGLAQDTQWVERVKNSDTNGMLEKNKEKPTGYFSPDIVKAVKEQMWSPIDTIPLKSNI</sequence>
<evidence type="ECO:0000313" key="11">
    <source>
        <dbReference type="EMBL" id="PVU88933.1"/>
    </source>
</evidence>
<keyword evidence="13" id="KW-1185">Reference proteome</keyword>
<comment type="cofactor">
    <cofactor evidence="7">
        <name>Mg(2+)</name>
        <dbReference type="ChEBI" id="CHEBI:18420"/>
    </cofactor>
    <cofactor evidence="7">
        <name>Mn(2+)</name>
        <dbReference type="ChEBI" id="CHEBI:29035"/>
    </cofactor>
    <text evidence="7">Divalent metal cations. Prefers magnesium or manganese.</text>
</comment>
<comment type="caution">
    <text evidence="11">The sequence shown here is derived from an EMBL/GenBank/DDBJ whole genome shotgun (WGS) entry which is preliminary data.</text>
</comment>
<dbReference type="PIRSF" id="PIRSF000106">
    <property type="entry name" value="ME"/>
    <property type="match status" value="1"/>
</dbReference>
<name>A0A2T9Y9C3_9FUNG</name>
<evidence type="ECO:0000259" key="9">
    <source>
        <dbReference type="SMART" id="SM00919"/>
    </source>
</evidence>
<feature type="binding site" evidence="7">
    <location>
        <position position="250"/>
    </location>
    <ligand>
        <name>a divalent metal cation</name>
        <dbReference type="ChEBI" id="CHEBI:60240"/>
    </ligand>
</feature>
<dbReference type="PANTHER" id="PTHR23406:SF32">
    <property type="entry name" value="NADP-DEPENDENT MALIC ENZYME"/>
    <property type="match status" value="1"/>
</dbReference>
<gene>
    <name evidence="12" type="ORF">BB559_003491</name>
    <name evidence="11" type="ORF">BB559_005292</name>
</gene>
<dbReference type="InterPro" id="IPR036291">
    <property type="entry name" value="NAD(P)-bd_dom_sf"/>
</dbReference>
<evidence type="ECO:0000259" key="10">
    <source>
        <dbReference type="SMART" id="SM01274"/>
    </source>
</evidence>
<dbReference type="Pfam" id="PF03949">
    <property type="entry name" value="Malic_M"/>
    <property type="match status" value="1"/>
</dbReference>
<evidence type="ECO:0000256" key="2">
    <source>
        <dbReference type="ARBA" id="ARBA00008785"/>
    </source>
</evidence>
<feature type="active site" description="Proton acceptor" evidence="5">
    <location>
        <position position="178"/>
    </location>
</feature>
<feature type="binding site" evidence="7">
    <location>
        <position position="249"/>
    </location>
    <ligand>
        <name>a divalent metal cation</name>
        <dbReference type="ChEBI" id="CHEBI:60240"/>
    </ligand>
</feature>
<keyword evidence="4 8" id="KW-0560">Oxidoreductase</keyword>
<keyword evidence="3 7" id="KW-0479">Metal-binding</keyword>
<accession>A0A2T9Y9C3</accession>
<dbReference type="NCBIfam" id="NF010052">
    <property type="entry name" value="PRK13529.1"/>
    <property type="match status" value="1"/>
</dbReference>
<dbReference type="GO" id="GO:0005739">
    <property type="term" value="C:mitochondrion"/>
    <property type="evidence" value="ECO:0007669"/>
    <property type="project" value="TreeGrafter"/>
</dbReference>
<dbReference type="PANTHER" id="PTHR23406">
    <property type="entry name" value="MALIC ENZYME-RELATED"/>
    <property type="match status" value="1"/>
</dbReference>
<dbReference type="InterPro" id="IPR012302">
    <property type="entry name" value="Malic_NAD-bd"/>
</dbReference>
<dbReference type="EMBL" id="MBFT01000589">
    <property type="protein sequence ID" value="PVU88933.1"/>
    <property type="molecule type" value="Genomic_DNA"/>
</dbReference>
<reference evidence="11 13" key="1">
    <citation type="journal article" date="2018" name="MBio">
        <title>Comparative Genomics Reveals the Core Gene Toolbox for the Fungus-Insect Symbiosis.</title>
        <authorList>
            <person name="Wang Y."/>
            <person name="Stata M."/>
            <person name="Wang W."/>
            <person name="Stajich J.E."/>
            <person name="White M.M."/>
            <person name="Moncalvo J.M."/>
        </authorList>
    </citation>
    <scope>NUCLEOTIDE SEQUENCE [LARGE SCALE GENOMIC DNA]</scope>
    <source>
        <strain evidence="11 13">AUS-77-4</strain>
    </source>
</reference>
<feature type="domain" description="Malic enzyme N-terminal" evidence="10">
    <location>
        <begin position="72"/>
        <end position="264"/>
    </location>
</feature>
<dbReference type="AlphaFoldDB" id="A0A2T9Y9C3"/>
<organism evidence="11 13">
    <name type="scientific">Furculomyces boomerangus</name>
    <dbReference type="NCBI Taxonomy" id="61424"/>
    <lineage>
        <taxon>Eukaryota</taxon>
        <taxon>Fungi</taxon>
        <taxon>Fungi incertae sedis</taxon>
        <taxon>Zoopagomycota</taxon>
        <taxon>Kickxellomycotina</taxon>
        <taxon>Harpellomycetes</taxon>
        <taxon>Harpellales</taxon>
        <taxon>Harpellaceae</taxon>
        <taxon>Furculomyces</taxon>
    </lineage>
</organism>
<dbReference type="SMART" id="SM00919">
    <property type="entry name" value="Malic_M"/>
    <property type="match status" value="1"/>
</dbReference>
<evidence type="ECO:0000313" key="13">
    <source>
        <dbReference type="Proteomes" id="UP000245699"/>
    </source>
</evidence>
<evidence type="ECO:0000256" key="6">
    <source>
        <dbReference type="PIRSR" id="PIRSR000106-2"/>
    </source>
</evidence>
<feature type="binding site" evidence="7">
    <location>
        <position position="273"/>
    </location>
    <ligand>
        <name>a divalent metal cation</name>
        <dbReference type="ChEBI" id="CHEBI:60240"/>
    </ligand>
</feature>
<comment type="similarity">
    <text evidence="2 8">Belongs to the malic enzymes family.</text>
</comment>
<protein>
    <recommendedName>
        <fullName evidence="8">Malic enzyme</fullName>
    </recommendedName>
</protein>
<feature type="domain" description="Malic enzyme NAD-binding" evidence="9">
    <location>
        <begin position="274"/>
        <end position="534"/>
    </location>
</feature>
<feature type="active site" description="Proton donor" evidence="5">
    <location>
        <position position="95"/>
    </location>
</feature>
<dbReference type="SUPFAM" id="SSF51735">
    <property type="entry name" value="NAD(P)-binding Rossmann-fold domains"/>
    <property type="match status" value="1"/>
</dbReference>
<dbReference type="GO" id="GO:0006108">
    <property type="term" value="P:malate metabolic process"/>
    <property type="evidence" value="ECO:0007669"/>
    <property type="project" value="TreeGrafter"/>
</dbReference>
<comment type="cofactor">
    <cofactor evidence="1">
        <name>Mn(2+)</name>
        <dbReference type="ChEBI" id="CHEBI:29035"/>
    </cofactor>
</comment>
<evidence type="ECO:0000256" key="1">
    <source>
        <dbReference type="ARBA" id="ARBA00001936"/>
    </source>
</evidence>
<dbReference type="GO" id="GO:0051287">
    <property type="term" value="F:NAD binding"/>
    <property type="evidence" value="ECO:0007669"/>
    <property type="project" value="InterPro"/>
</dbReference>